<dbReference type="InterPro" id="IPR002321">
    <property type="entry name" value="Cyt_c_II"/>
</dbReference>
<protein>
    <submittedName>
        <fullName evidence="6">Cytochrome c-554</fullName>
    </submittedName>
</protein>
<dbReference type="Gene3D" id="1.20.120.10">
    <property type="entry name" value="Cytochrome c/b562"/>
    <property type="match status" value="1"/>
</dbReference>
<evidence type="ECO:0000256" key="3">
    <source>
        <dbReference type="ARBA" id="ARBA00022723"/>
    </source>
</evidence>
<keyword evidence="4" id="KW-0249">Electron transport</keyword>
<keyword evidence="3" id="KW-0479">Metal-binding</keyword>
<accession>A0ABQ1VPF9</accession>
<evidence type="ECO:0000313" key="6">
    <source>
        <dbReference type="EMBL" id="GGF81710.1"/>
    </source>
</evidence>
<sequence length="115" mass="11959">MLGINMGQLSGMAKGEIPYDEAAASRATANIVALTQYDAPALFVEGTSSEENDDSDALPAIWEKPDDFRAKFAGLAEAAAGSPEAVQGGQDNLGPVLQKIGGACKACHDDYRKAD</sequence>
<evidence type="ECO:0000256" key="2">
    <source>
        <dbReference type="ARBA" id="ARBA00022617"/>
    </source>
</evidence>
<evidence type="ECO:0000256" key="1">
    <source>
        <dbReference type="ARBA" id="ARBA00022448"/>
    </source>
</evidence>
<keyword evidence="7" id="KW-1185">Reference proteome</keyword>
<keyword evidence="1" id="KW-0813">Transport</keyword>
<dbReference type="InterPro" id="IPR012127">
    <property type="entry name" value="Cyt_c_prime"/>
</dbReference>
<dbReference type="EMBL" id="BMIV01000040">
    <property type="protein sequence ID" value="GGF81710.1"/>
    <property type="molecule type" value="Genomic_DNA"/>
</dbReference>
<name>A0ABQ1VPF9_9RHOB</name>
<gene>
    <name evidence="6" type="primary">cycF</name>
    <name evidence="6" type="ORF">GCM10011402_37930</name>
</gene>
<dbReference type="SUPFAM" id="SSF47175">
    <property type="entry name" value="Cytochromes"/>
    <property type="match status" value="1"/>
</dbReference>
<reference evidence="7" key="1">
    <citation type="journal article" date="2019" name="Int. J. Syst. Evol. Microbiol.">
        <title>The Global Catalogue of Microorganisms (GCM) 10K type strain sequencing project: providing services to taxonomists for standard genome sequencing and annotation.</title>
        <authorList>
            <consortium name="The Broad Institute Genomics Platform"/>
            <consortium name="The Broad Institute Genome Sequencing Center for Infectious Disease"/>
            <person name="Wu L."/>
            <person name="Ma J."/>
        </authorList>
    </citation>
    <scope>NUCLEOTIDE SEQUENCE [LARGE SCALE GENOMIC DNA]</scope>
    <source>
        <strain evidence="7">CGMCC 1.15419</strain>
    </source>
</reference>
<evidence type="ECO:0000256" key="4">
    <source>
        <dbReference type="ARBA" id="ARBA00022982"/>
    </source>
</evidence>
<dbReference type="PROSITE" id="PS51009">
    <property type="entry name" value="CYTCII"/>
    <property type="match status" value="1"/>
</dbReference>
<keyword evidence="2" id="KW-0349">Heme</keyword>
<comment type="caution">
    <text evidence="6">The sequence shown here is derived from an EMBL/GenBank/DDBJ whole genome shotgun (WGS) entry which is preliminary data.</text>
</comment>
<dbReference type="InterPro" id="IPR010980">
    <property type="entry name" value="Cyt_c/b562"/>
</dbReference>
<evidence type="ECO:0000313" key="7">
    <source>
        <dbReference type="Proteomes" id="UP000640509"/>
    </source>
</evidence>
<organism evidence="6 7">
    <name type="scientific">Paracoccus acridae</name>
    <dbReference type="NCBI Taxonomy" id="1795310"/>
    <lineage>
        <taxon>Bacteria</taxon>
        <taxon>Pseudomonadati</taxon>
        <taxon>Pseudomonadota</taxon>
        <taxon>Alphaproteobacteria</taxon>
        <taxon>Rhodobacterales</taxon>
        <taxon>Paracoccaceae</taxon>
        <taxon>Paracoccus</taxon>
    </lineage>
</organism>
<evidence type="ECO:0000256" key="5">
    <source>
        <dbReference type="ARBA" id="ARBA00023004"/>
    </source>
</evidence>
<dbReference type="PIRSF" id="PIRSF000027">
    <property type="entry name" value="Cytc_c_prime"/>
    <property type="match status" value="1"/>
</dbReference>
<proteinExistence type="predicted"/>
<dbReference type="Pfam" id="PF01322">
    <property type="entry name" value="Cytochrom_C_2"/>
    <property type="match status" value="1"/>
</dbReference>
<dbReference type="Proteomes" id="UP000640509">
    <property type="component" value="Unassembled WGS sequence"/>
</dbReference>
<keyword evidence="5" id="KW-0408">Iron</keyword>